<sequence>MSFDFGTRNESDPTSDFVSKFPDLDGAGGDDALLSSAAAAPAAASNNALDDDDLLGGGGSSTAAAAAAAPAPAAAGPSAEEHSKEAFESNFPELDDPDLATPVEVEQPAATMQSTSNGYMAPPMTSTDRPTSRSGPTYNAPLASDPYGGGDLSDEEEPEPLRTWRHAQADSIAQRSAAAERKKGEVVSKAERDIDEFYREYNAKKEKSIKKNKEDEARETEMRNRQLAEGTTWDRVTKLVGLENSQSKTIAPTGGTDLARYREILLSLRREGQTAPAAGGY</sequence>
<feature type="compositionally biased region" description="Polar residues" evidence="7">
    <location>
        <begin position="110"/>
        <end position="137"/>
    </location>
</feature>
<dbReference type="InterPro" id="IPR000996">
    <property type="entry name" value="Clathrin_L-chain"/>
</dbReference>
<dbReference type="STRING" id="1569628.A0A316UJ52"/>
<dbReference type="GO" id="GO:0030132">
    <property type="term" value="C:clathrin coat of coated pit"/>
    <property type="evidence" value="ECO:0007669"/>
    <property type="project" value="InterPro"/>
</dbReference>
<dbReference type="GO" id="GO:0005198">
    <property type="term" value="F:structural molecule activity"/>
    <property type="evidence" value="ECO:0007669"/>
    <property type="project" value="InterPro"/>
</dbReference>
<comment type="subcellular location">
    <subcellularLocation>
        <location evidence="1 6">Cytoplasmic vesicle membrane</location>
        <topology evidence="1 6">Peripheral membrane protein</topology>
        <orientation evidence="1 6">Cytoplasmic side</orientation>
    </subcellularLocation>
    <subcellularLocation>
        <location evidence="6">Membrane</location>
        <location evidence="6">Coated pit</location>
        <topology evidence="6">Peripheral membrane protein</topology>
        <orientation evidence="6">Cytoplasmic side</orientation>
    </subcellularLocation>
    <text evidence="6">Cytoplasmic face of coated pits and vesicles.</text>
</comment>
<keyword evidence="5 6" id="KW-0968">Cytoplasmic vesicle</keyword>
<gene>
    <name evidence="8" type="ORF">BDZ90DRAFT_234942</name>
</gene>
<evidence type="ECO:0000256" key="6">
    <source>
        <dbReference type="RuleBase" id="RU363137"/>
    </source>
</evidence>
<proteinExistence type="inferred from homology"/>
<dbReference type="AlphaFoldDB" id="A0A316UJ52"/>
<feature type="compositionally biased region" description="Low complexity" evidence="7">
    <location>
        <begin position="30"/>
        <end position="48"/>
    </location>
</feature>
<dbReference type="Proteomes" id="UP000245884">
    <property type="component" value="Unassembled WGS sequence"/>
</dbReference>
<dbReference type="Pfam" id="PF01086">
    <property type="entry name" value="Clathrin_lg_ch"/>
    <property type="match status" value="1"/>
</dbReference>
<comment type="function">
    <text evidence="6">Clathrin is the major protein of the polyhedral coat of coated pits and vesicles.</text>
</comment>
<keyword evidence="3 6" id="KW-0472">Membrane</keyword>
<keyword evidence="4 6" id="KW-0168">Coated pit</keyword>
<dbReference type="GO" id="GO:0030130">
    <property type="term" value="C:clathrin coat of trans-Golgi network vesicle"/>
    <property type="evidence" value="ECO:0007669"/>
    <property type="project" value="InterPro"/>
</dbReference>
<dbReference type="GO" id="GO:0072583">
    <property type="term" value="P:clathrin-dependent endocytosis"/>
    <property type="evidence" value="ECO:0007669"/>
    <property type="project" value="TreeGrafter"/>
</dbReference>
<organism evidence="8 9">
    <name type="scientific">Jaminaea rosea</name>
    <dbReference type="NCBI Taxonomy" id="1569628"/>
    <lineage>
        <taxon>Eukaryota</taxon>
        <taxon>Fungi</taxon>
        <taxon>Dikarya</taxon>
        <taxon>Basidiomycota</taxon>
        <taxon>Ustilaginomycotina</taxon>
        <taxon>Exobasidiomycetes</taxon>
        <taxon>Microstromatales</taxon>
        <taxon>Microstromatales incertae sedis</taxon>
        <taxon>Jaminaea</taxon>
    </lineage>
</organism>
<evidence type="ECO:0000256" key="3">
    <source>
        <dbReference type="ARBA" id="ARBA00023136"/>
    </source>
</evidence>
<dbReference type="GO" id="GO:0006886">
    <property type="term" value="P:intracellular protein transport"/>
    <property type="evidence" value="ECO:0007669"/>
    <property type="project" value="InterPro"/>
</dbReference>
<keyword evidence="9" id="KW-1185">Reference proteome</keyword>
<dbReference type="GO" id="GO:0032050">
    <property type="term" value="F:clathrin heavy chain binding"/>
    <property type="evidence" value="ECO:0007669"/>
    <property type="project" value="TreeGrafter"/>
</dbReference>
<evidence type="ECO:0000313" key="8">
    <source>
        <dbReference type="EMBL" id="PWN24371.1"/>
    </source>
</evidence>
<evidence type="ECO:0000256" key="5">
    <source>
        <dbReference type="ARBA" id="ARBA00023329"/>
    </source>
</evidence>
<dbReference type="PANTHER" id="PTHR10639:SF7">
    <property type="entry name" value="CLATHRIN LIGHT CHAIN"/>
    <property type="match status" value="1"/>
</dbReference>
<evidence type="ECO:0000313" key="9">
    <source>
        <dbReference type="Proteomes" id="UP000245884"/>
    </source>
</evidence>
<dbReference type="PANTHER" id="PTHR10639">
    <property type="entry name" value="CLATHRIN LIGHT CHAIN"/>
    <property type="match status" value="1"/>
</dbReference>
<evidence type="ECO:0000256" key="2">
    <source>
        <dbReference type="ARBA" id="ARBA00005263"/>
    </source>
</evidence>
<protein>
    <recommendedName>
        <fullName evidence="6">Clathrin light chain</fullName>
    </recommendedName>
</protein>
<comment type="similarity">
    <text evidence="2 6">Belongs to the clathrin light chain family.</text>
</comment>
<accession>A0A316UJ52</accession>
<evidence type="ECO:0000256" key="1">
    <source>
        <dbReference type="ARBA" id="ARBA00004180"/>
    </source>
</evidence>
<feature type="compositionally biased region" description="Basic and acidic residues" evidence="7">
    <location>
        <begin position="178"/>
        <end position="189"/>
    </location>
</feature>
<evidence type="ECO:0000256" key="4">
    <source>
        <dbReference type="ARBA" id="ARBA00023176"/>
    </source>
</evidence>
<dbReference type="GeneID" id="37029026"/>
<name>A0A316UJ52_9BASI</name>
<evidence type="ECO:0000256" key="7">
    <source>
        <dbReference type="SAM" id="MobiDB-lite"/>
    </source>
</evidence>
<dbReference type="OrthoDB" id="5512at2759"/>
<feature type="compositionally biased region" description="Low complexity" evidence="7">
    <location>
        <begin position="61"/>
        <end position="78"/>
    </location>
</feature>
<reference evidence="8 9" key="1">
    <citation type="journal article" date="2018" name="Mol. Biol. Evol.">
        <title>Broad Genomic Sampling Reveals a Smut Pathogenic Ancestry of the Fungal Clade Ustilaginomycotina.</title>
        <authorList>
            <person name="Kijpornyongpan T."/>
            <person name="Mondo S.J."/>
            <person name="Barry K."/>
            <person name="Sandor L."/>
            <person name="Lee J."/>
            <person name="Lipzen A."/>
            <person name="Pangilinan J."/>
            <person name="LaButti K."/>
            <person name="Hainaut M."/>
            <person name="Henrissat B."/>
            <person name="Grigoriev I.V."/>
            <person name="Spatafora J.W."/>
            <person name="Aime M.C."/>
        </authorList>
    </citation>
    <scope>NUCLEOTIDE SEQUENCE [LARGE SCALE GENOMIC DNA]</scope>
    <source>
        <strain evidence="8 9">MCA 5214</strain>
    </source>
</reference>
<feature type="region of interest" description="Disordered" evidence="7">
    <location>
        <begin position="1"/>
        <end position="189"/>
    </location>
</feature>
<dbReference type="RefSeq" id="XP_025358983.1">
    <property type="nucleotide sequence ID" value="XM_025507203.1"/>
</dbReference>
<dbReference type="EMBL" id="KZ819681">
    <property type="protein sequence ID" value="PWN24371.1"/>
    <property type="molecule type" value="Genomic_DNA"/>
</dbReference>